<organism evidence="1 2">
    <name type="scientific">Sphaerodactylus townsendi</name>
    <dbReference type="NCBI Taxonomy" id="933632"/>
    <lineage>
        <taxon>Eukaryota</taxon>
        <taxon>Metazoa</taxon>
        <taxon>Chordata</taxon>
        <taxon>Craniata</taxon>
        <taxon>Vertebrata</taxon>
        <taxon>Euteleostomi</taxon>
        <taxon>Lepidosauria</taxon>
        <taxon>Squamata</taxon>
        <taxon>Bifurcata</taxon>
        <taxon>Gekkota</taxon>
        <taxon>Sphaerodactylidae</taxon>
        <taxon>Sphaerodactylus</taxon>
    </lineage>
</organism>
<dbReference type="EMBL" id="CM037615">
    <property type="protein sequence ID" value="KAH8013242.1"/>
    <property type="molecule type" value="Genomic_DNA"/>
</dbReference>
<protein>
    <submittedName>
        <fullName evidence="1">Uncharacterized protein</fullName>
    </submittedName>
</protein>
<name>A0ACB8G257_9SAUR</name>
<comment type="caution">
    <text evidence="1">The sequence shown here is derived from an EMBL/GenBank/DDBJ whole genome shotgun (WGS) entry which is preliminary data.</text>
</comment>
<reference evidence="1" key="1">
    <citation type="submission" date="2021-08" db="EMBL/GenBank/DDBJ databases">
        <title>The first chromosome-level gecko genome reveals the dynamic sex chromosomes of Neotropical dwarf geckos (Sphaerodactylidae: Sphaerodactylus).</title>
        <authorList>
            <person name="Pinto B.J."/>
            <person name="Keating S.E."/>
            <person name="Gamble T."/>
        </authorList>
    </citation>
    <scope>NUCLEOTIDE SEQUENCE</scope>
    <source>
        <strain evidence="1">TG3544</strain>
    </source>
</reference>
<sequence length="288" mass="32413">MTGREGYLTACGGQADNHEKCHMGIVILMDLKNLKQCRDGYQTVLLLARHITMMKMVEIFKQKKGSGMPLSLKSSKIVFKGSIKTACPSSSWISFASNCYALLHTTLESIDDAREFCEASGASIISINSKEENAFILNAFHTHWHGPEYISLGMYFDTDDDVFKWYDESKVNFTNWLEEGNSNELLDTCATMHTISGGWRKTSCEHLPLTEILCEATSAYELKYLPGKIWTTVLLITSTVIVSVSAAFLWFLYQRKVSSTTSMVYSFSRQVPCNDEAILIDEENEHTA</sequence>
<evidence type="ECO:0000313" key="1">
    <source>
        <dbReference type="EMBL" id="KAH8013242.1"/>
    </source>
</evidence>
<accession>A0ACB8G257</accession>
<proteinExistence type="predicted"/>
<keyword evidence="2" id="KW-1185">Reference proteome</keyword>
<dbReference type="Proteomes" id="UP000827872">
    <property type="component" value="Linkage Group LG02"/>
</dbReference>
<evidence type="ECO:0000313" key="2">
    <source>
        <dbReference type="Proteomes" id="UP000827872"/>
    </source>
</evidence>
<gene>
    <name evidence="1" type="ORF">K3G42_014541</name>
</gene>